<dbReference type="OrthoDB" id="2015071at2759"/>
<dbReference type="GO" id="GO:0004713">
    <property type="term" value="F:protein tyrosine kinase activity"/>
    <property type="evidence" value="ECO:0007669"/>
    <property type="project" value="InterPro"/>
</dbReference>
<evidence type="ECO:0000256" key="7">
    <source>
        <dbReference type="ARBA" id="ARBA00047899"/>
    </source>
</evidence>
<name>A0A2U1KA79_ARTAN</name>
<dbReference type="InterPro" id="IPR000719">
    <property type="entry name" value="Prot_kinase_dom"/>
</dbReference>
<dbReference type="GO" id="GO:0004674">
    <property type="term" value="F:protein serine/threonine kinase activity"/>
    <property type="evidence" value="ECO:0007669"/>
    <property type="project" value="UniProtKB-KW"/>
</dbReference>
<dbReference type="SUPFAM" id="SSF56112">
    <property type="entry name" value="Protein kinase-like (PK-like)"/>
    <property type="match status" value="1"/>
</dbReference>
<dbReference type="EMBL" id="PKPP01026435">
    <property type="protein sequence ID" value="PWA30375.1"/>
    <property type="molecule type" value="Genomic_DNA"/>
</dbReference>
<feature type="domain" description="Protein kinase" evidence="9">
    <location>
        <begin position="1"/>
        <end position="227"/>
    </location>
</feature>
<comment type="catalytic activity">
    <reaction evidence="8">
        <text>L-seryl-[protein] + ATP = O-phospho-L-seryl-[protein] + ADP + H(+)</text>
        <dbReference type="Rhea" id="RHEA:17989"/>
        <dbReference type="Rhea" id="RHEA-COMP:9863"/>
        <dbReference type="Rhea" id="RHEA-COMP:11604"/>
        <dbReference type="ChEBI" id="CHEBI:15378"/>
        <dbReference type="ChEBI" id="CHEBI:29999"/>
        <dbReference type="ChEBI" id="CHEBI:30616"/>
        <dbReference type="ChEBI" id="CHEBI:83421"/>
        <dbReference type="ChEBI" id="CHEBI:456216"/>
        <dbReference type="EC" id="2.7.11.1"/>
    </reaction>
</comment>
<reference evidence="10 11" key="1">
    <citation type="journal article" date="2018" name="Mol. Plant">
        <title>The genome of Artemisia annua provides insight into the evolution of Asteraceae family and artemisinin biosynthesis.</title>
        <authorList>
            <person name="Shen Q."/>
            <person name="Zhang L."/>
            <person name="Liao Z."/>
            <person name="Wang S."/>
            <person name="Yan T."/>
            <person name="Shi P."/>
            <person name="Liu M."/>
            <person name="Fu X."/>
            <person name="Pan Q."/>
            <person name="Wang Y."/>
            <person name="Lv Z."/>
            <person name="Lu X."/>
            <person name="Zhang F."/>
            <person name="Jiang W."/>
            <person name="Ma Y."/>
            <person name="Chen M."/>
            <person name="Hao X."/>
            <person name="Li L."/>
            <person name="Tang Y."/>
            <person name="Lv G."/>
            <person name="Zhou Y."/>
            <person name="Sun X."/>
            <person name="Brodelius P.E."/>
            <person name="Rose J.K.C."/>
            <person name="Tang K."/>
        </authorList>
    </citation>
    <scope>NUCLEOTIDE SEQUENCE [LARGE SCALE GENOMIC DNA]</scope>
    <source>
        <strain evidence="11">cv. Huhao1</strain>
        <tissue evidence="10">Leaf</tissue>
    </source>
</reference>
<evidence type="ECO:0000259" key="9">
    <source>
        <dbReference type="PROSITE" id="PS50011"/>
    </source>
</evidence>
<keyword evidence="4" id="KW-0547">Nucleotide-binding</keyword>
<dbReference type="PROSITE" id="PS50011">
    <property type="entry name" value="PROTEIN_KINASE_DOM"/>
    <property type="match status" value="1"/>
</dbReference>
<comment type="catalytic activity">
    <reaction evidence="7">
        <text>L-threonyl-[protein] + ATP = O-phospho-L-threonyl-[protein] + ADP + H(+)</text>
        <dbReference type="Rhea" id="RHEA:46608"/>
        <dbReference type="Rhea" id="RHEA-COMP:11060"/>
        <dbReference type="Rhea" id="RHEA-COMP:11605"/>
        <dbReference type="ChEBI" id="CHEBI:15378"/>
        <dbReference type="ChEBI" id="CHEBI:30013"/>
        <dbReference type="ChEBI" id="CHEBI:30616"/>
        <dbReference type="ChEBI" id="CHEBI:61977"/>
        <dbReference type="ChEBI" id="CHEBI:456216"/>
        <dbReference type="EC" id="2.7.11.1"/>
    </reaction>
</comment>
<dbReference type="Proteomes" id="UP000245207">
    <property type="component" value="Unassembled WGS sequence"/>
</dbReference>
<evidence type="ECO:0000256" key="8">
    <source>
        <dbReference type="ARBA" id="ARBA00048679"/>
    </source>
</evidence>
<keyword evidence="3" id="KW-0808">Transferase</keyword>
<dbReference type="FunFam" id="1.10.510.10:FF:001023">
    <property type="entry name" value="Os07g0541700 protein"/>
    <property type="match status" value="1"/>
</dbReference>
<dbReference type="PROSITE" id="PS00108">
    <property type="entry name" value="PROTEIN_KINASE_ST"/>
    <property type="match status" value="1"/>
</dbReference>
<evidence type="ECO:0000256" key="3">
    <source>
        <dbReference type="ARBA" id="ARBA00022679"/>
    </source>
</evidence>
<dbReference type="EC" id="2.7.11.1" evidence="1"/>
<keyword evidence="2" id="KW-0723">Serine/threonine-protein kinase</keyword>
<dbReference type="InterPro" id="IPR011009">
    <property type="entry name" value="Kinase-like_dom_sf"/>
</dbReference>
<dbReference type="AlphaFoldDB" id="A0A2U1KA79"/>
<dbReference type="SMART" id="SM00219">
    <property type="entry name" value="TyrKc"/>
    <property type="match status" value="1"/>
</dbReference>
<proteinExistence type="predicted"/>
<dbReference type="PANTHER" id="PTHR47973">
    <property type="entry name" value="CYSTEINE-RICH RECEPTOR-LIKE PROTEIN KINASE 3"/>
    <property type="match status" value="1"/>
</dbReference>
<evidence type="ECO:0000256" key="6">
    <source>
        <dbReference type="ARBA" id="ARBA00022840"/>
    </source>
</evidence>
<dbReference type="InterPro" id="IPR008271">
    <property type="entry name" value="Ser/Thr_kinase_AS"/>
</dbReference>
<gene>
    <name evidence="10" type="ORF">CTI12_AA626430</name>
</gene>
<evidence type="ECO:0000256" key="2">
    <source>
        <dbReference type="ARBA" id="ARBA00022527"/>
    </source>
</evidence>
<dbReference type="STRING" id="35608.A0A2U1KA79"/>
<evidence type="ECO:0000256" key="1">
    <source>
        <dbReference type="ARBA" id="ARBA00012513"/>
    </source>
</evidence>
<comment type="caution">
    <text evidence="10">The sequence shown here is derived from an EMBL/GenBank/DDBJ whole genome shotgun (WGS) entry which is preliminary data.</text>
</comment>
<organism evidence="10 11">
    <name type="scientific">Artemisia annua</name>
    <name type="common">Sweet wormwood</name>
    <dbReference type="NCBI Taxonomy" id="35608"/>
    <lineage>
        <taxon>Eukaryota</taxon>
        <taxon>Viridiplantae</taxon>
        <taxon>Streptophyta</taxon>
        <taxon>Embryophyta</taxon>
        <taxon>Tracheophyta</taxon>
        <taxon>Spermatophyta</taxon>
        <taxon>Magnoliopsida</taxon>
        <taxon>eudicotyledons</taxon>
        <taxon>Gunneridae</taxon>
        <taxon>Pentapetalae</taxon>
        <taxon>asterids</taxon>
        <taxon>campanulids</taxon>
        <taxon>Asterales</taxon>
        <taxon>Asteraceae</taxon>
        <taxon>Asteroideae</taxon>
        <taxon>Anthemideae</taxon>
        <taxon>Artemisiinae</taxon>
        <taxon>Artemisia</taxon>
    </lineage>
</organism>
<accession>A0A2U1KA79</accession>
<evidence type="ECO:0000313" key="10">
    <source>
        <dbReference type="EMBL" id="PWA30375.1"/>
    </source>
</evidence>
<keyword evidence="11" id="KW-1185">Reference proteome</keyword>
<keyword evidence="6" id="KW-0067">ATP-binding</keyword>
<sequence>MWIEGPERWQLELDWPTRYRICIGIARGLAFLHEESRLKIVHRDIKATNVLLDKNLDAKISDFGLAKLDEEDNTHISTRIAGTYFLLFHPINNVAIALKSTGDLMELVDPRLDSEYDVQEVMVVTNLALLCTTISPSERPTMSSVVSMLEGRILPQDFVVEHNVSITQMERDKKINQLEAMNESEIMNMSVPYTDTSESVVDLYPDDLYDEYLHKRDEDGKKLSPNA</sequence>
<evidence type="ECO:0000256" key="5">
    <source>
        <dbReference type="ARBA" id="ARBA00022777"/>
    </source>
</evidence>
<dbReference type="Gene3D" id="1.10.510.10">
    <property type="entry name" value="Transferase(Phosphotransferase) domain 1"/>
    <property type="match status" value="2"/>
</dbReference>
<dbReference type="GO" id="GO:0005524">
    <property type="term" value="F:ATP binding"/>
    <property type="evidence" value="ECO:0007669"/>
    <property type="project" value="UniProtKB-KW"/>
</dbReference>
<dbReference type="InterPro" id="IPR020635">
    <property type="entry name" value="Tyr_kinase_cat_dom"/>
</dbReference>
<dbReference type="InterPro" id="IPR052059">
    <property type="entry name" value="CR_Ser/Thr_kinase"/>
</dbReference>
<keyword evidence="5 10" id="KW-0418">Kinase</keyword>
<evidence type="ECO:0000313" key="11">
    <source>
        <dbReference type="Proteomes" id="UP000245207"/>
    </source>
</evidence>
<dbReference type="Pfam" id="PF00069">
    <property type="entry name" value="Pkinase"/>
    <property type="match status" value="1"/>
</dbReference>
<protein>
    <recommendedName>
        <fullName evidence="1">non-specific serine/threonine protein kinase</fullName>
        <ecNumber evidence="1">2.7.11.1</ecNumber>
    </recommendedName>
</protein>
<evidence type="ECO:0000256" key="4">
    <source>
        <dbReference type="ARBA" id="ARBA00022741"/>
    </source>
</evidence>